<dbReference type="AlphaFoldDB" id="A0A2M9W5Y1"/>
<dbReference type="EMBL" id="PIQI01000029">
    <property type="protein sequence ID" value="PJZ02953.1"/>
    <property type="molecule type" value="Genomic_DNA"/>
</dbReference>
<organism evidence="1 2">
    <name type="scientific">Pantoea rodasii</name>
    <dbReference type="NCBI Taxonomy" id="1076549"/>
    <lineage>
        <taxon>Bacteria</taxon>
        <taxon>Pseudomonadati</taxon>
        <taxon>Pseudomonadota</taxon>
        <taxon>Gammaproteobacteria</taxon>
        <taxon>Enterobacterales</taxon>
        <taxon>Erwiniaceae</taxon>
        <taxon>Pantoea</taxon>
    </lineage>
</organism>
<sequence length="362" mass="40655">MHKNWYQAGGHAAQRLPAPEEIASLAAFHAESESLAPLMIWQVLHELAIVSAEGWIITEACKQAGIDAVFHRLLERWHLILEEEGIVEQRDHRWFAGDCAPALTSVEQRIDDGKIRLRRCLDWHSAGEAYLNQLFACHHSLCEVMRAPHRAHQLQSHNGEPIASLAVERRNIINDYFGEIVTSLLQTVMQGHDRPQVLEIGSVGLTADGSETDHVSVTPQCSQHAEPCFAHTSTLPTGHCDAHQPLDQKNPEQFHVVLAINSRRIASNLDVYLTCIWRLLKPGGALIVLEVTQDRALDWISAPAIQQAALGRHHQQDSSILSRECWQQAFLRTGFRMVGEWPEPDMPLAFVGQQIYIVQRPA</sequence>
<proteinExistence type="predicted"/>
<dbReference type="RefSeq" id="WP_100703913.1">
    <property type="nucleotide sequence ID" value="NZ_MLFP01000003.1"/>
</dbReference>
<keyword evidence="2" id="KW-1185">Reference proteome</keyword>
<reference evidence="1 2" key="1">
    <citation type="submission" date="2017-11" db="EMBL/GenBank/DDBJ databases">
        <title>The genome sequence of Pantoea rodasii DSM 26611.</title>
        <authorList>
            <person name="Gao J."/>
            <person name="Mao X."/>
            <person name="Sun J."/>
        </authorList>
    </citation>
    <scope>NUCLEOTIDE SEQUENCE [LARGE SCALE GENOMIC DNA]</scope>
    <source>
        <strain evidence="1 2">DSM 26611</strain>
    </source>
</reference>
<name>A0A2M9W5Y1_9GAMM</name>
<gene>
    <name evidence="1" type="ORF">PRCB_23025</name>
</gene>
<dbReference type="Gene3D" id="3.40.50.150">
    <property type="entry name" value="Vaccinia Virus protein VP39"/>
    <property type="match status" value="1"/>
</dbReference>
<dbReference type="Proteomes" id="UP000232062">
    <property type="component" value="Unassembled WGS sequence"/>
</dbReference>
<evidence type="ECO:0000313" key="2">
    <source>
        <dbReference type="Proteomes" id="UP000232062"/>
    </source>
</evidence>
<dbReference type="STRING" id="1076549.HA45_05250"/>
<dbReference type="InterPro" id="IPR029063">
    <property type="entry name" value="SAM-dependent_MTases_sf"/>
</dbReference>
<protein>
    <submittedName>
        <fullName evidence="1">Uncharacterized protein</fullName>
    </submittedName>
</protein>
<dbReference type="OrthoDB" id="6527301at2"/>
<accession>A0A2M9W5Y1</accession>
<dbReference type="SUPFAM" id="SSF53335">
    <property type="entry name" value="S-adenosyl-L-methionine-dependent methyltransferases"/>
    <property type="match status" value="1"/>
</dbReference>
<evidence type="ECO:0000313" key="1">
    <source>
        <dbReference type="EMBL" id="PJZ02953.1"/>
    </source>
</evidence>
<comment type="caution">
    <text evidence="1">The sequence shown here is derived from an EMBL/GenBank/DDBJ whole genome shotgun (WGS) entry which is preliminary data.</text>
</comment>